<evidence type="ECO:0000259" key="2">
    <source>
        <dbReference type="Pfam" id="PF01548"/>
    </source>
</evidence>
<accession>B5RBG4</accession>
<dbReference type="InterPro" id="IPR002525">
    <property type="entry name" value="Transp_IS110-like_N"/>
</dbReference>
<keyword evidence="1" id="KW-1133">Transmembrane helix</keyword>
<dbReference type="AlphaFoldDB" id="B5RBG4"/>
<keyword evidence="1" id="KW-0472">Membrane</keyword>
<evidence type="ECO:0000313" key="4">
    <source>
        <dbReference type="EMBL" id="CAR37840.2"/>
    </source>
</evidence>
<feature type="domain" description="Transposase IS116/IS110/IS902 C-terminal" evidence="3">
    <location>
        <begin position="332"/>
        <end position="407"/>
    </location>
</feature>
<evidence type="ECO:0000313" key="5">
    <source>
        <dbReference type="Proteomes" id="UP000008321"/>
    </source>
</evidence>
<dbReference type="PANTHER" id="PTHR33055:SF3">
    <property type="entry name" value="PUTATIVE TRANSPOSASE FOR IS117-RELATED"/>
    <property type="match status" value="1"/>
</dbReference>
<gene>
    <name evidence="4" type="ordered locus">SG1990</name>
</gene>
<organism evidence="4 5">
    <name type="scientific">Salmonella gallinarum (strain 287/91 / NCTC 13346)</name>
    <dbReference type="NCBI Taxonomy" id="550538"/>
    <lineage>
        <taxon>Bacteria</taxon>
        <taxon>Pseudomonadati</taxon>
        <taxon>Pseudomonadota</taxon>
        <taxon>Gammaproteobacteria</taxon>
        <taxon>Enterobacterales</taxon>
        <taxon>Enterobacteriaceae</taxon>
        <taxon>Salmonella</taxon>
    </lineage>
</organism>
<dbReference type="HOGENOM" id="CLU_036902_3_0_6"/>
<dbReference type="GO" id="GO:0004803">
    <property type="term" value="F:transposase activity"/>
    <property type="evidence" value="ECO:0007669"/>
    <property type="project" value="InterPro"/>
</dbReference>
<dbReference type="EMBL" id="AM933173">
    <property type="protein sequence ID" value="CAR37840.2"/>
    <property type="molecule type" value="Genomic_DNA"/>
</dbReference>
<evidence type="ECO:0000256" key="1">
    <source>
        <dbReference type="SAM" id="Phobius"/>
    </source>
</evidence>
<proteinExistence type="predicted"/>
<name>B5RBG4_SALG2</name>
<protein>
    <submittedName>
        <fullName evidence="4">Putative phage protein</fullName>
    </submittedName>
</protein>
<dbReference type="GO" id="GO:0003677">
    <property type="term" value="F:DNA binding"/>
    <property type="evidence" value="ECO:0007669"/>
    <property type="project" value="InterPro"/>
</dbReference>
<dbReference type="PANTHER" id="PTHR33055">
    <property type="entry name" value="TRANSPOSASE FOR INSERTION SEQUENCE ELEMENT IS1111A"/>
    <property type="match status" value="1"/>
</dbReference>
<dbReference type="GO" id="GO:0006313">
    <property type="term" value="P:DNA transposition"/>
    <property type="evidence" value="ECO:0007669"/>
    <property type="project" value="InterPro"/>
</dbReference>
<feature type="domain" description="Transposase IS110-like N-terminal" evidence="2">
    <location>
        <begin position="125"/>
        <end position="263"/>
    </location>
</feature>
<dbReference type="Pfam" id="PF01548">
    <property type="entry name" value="DEDD_Tnp_IS110"/>
    <property type="match status" value="1"/>
</dbReference>
<evidence type="ECO:0000259" key="3">
    <source>
        <dbReference type="Pfam" id="PF02371"/>
    </source>
</evidence>
<feature type="transmembrane region" description="Helical" evidence="1">
    <location>
        <begin position="42"/>
        <end position="61"/>
    </location>
</feature>
<dbReference type="InterPro" id="IPR047650">
    <property type="entry name" value="Transpos_IS110"/>
</dbReference>
<keyword evidence="1" id="KW-0812">Transmembrane</keyword>
<dbReference type="Pfam" id="PF02371">
    <property type="entry name" value="Transposase_20"/>
    <property type="match status" value="1"/>
</dbReference>
<dbReference type="KEGG" id="seg:SG1990"/>
<dbReference type="Proteomes" id="UP000008321">
    <property type="component" value="Chromosome"/>
</dbReference>
<sequence>MRWWMKRFLSYLYRKRKRVFLATMTLINFVAANQKYYAFNLLSVFIMVFWSVQYLLQHLLVQTQVSHQLLQPLILILQLPQTPQFRHARPGKFFLPVNGMDYFLPLRLTVRNVLTRRITMNIVFLGIDLAKNVFQLCGLNQAGKPVYTKRTGRKELLQTLANIPACLIGIEASTGAFYWQREFEKLGHKVKVISPQYVRPFVRGQKNDGNDAQAIAVALMQPTMQFVPPKSPEQQDIQALHRARQRIVNHRTATVCQIRGLLLDRGIPIGSAVSRARRAIPLILEDAENGLSSRMRRTIAELYDLFNDLGRRIHFFDKEIETVFRQSEACPRIAKVKGIGPKTATAVVAAIGKGTEFKNGRHFAAWLGLVPRQHSSGDRQVLMNMTKKGDKHLRTLFIHGARAVVRVATNNNDGHMNQWVNQLKERRGFNKTTVAVANKNARIIWSMLRNDTGYQVVCN</sequence>
<dbReference type="InterPro" id="IPR003346">
    <property type="entry name" value="Transposase_20"/>
</dbReference>
<dbReference type="NCBIfam" id="NF033542">
    <property type="entry name" value="transpos_IS110"/>
    <property type="match status" value="1"/>
</dbReference>
<reference evidence="4 5" key="1">
    <citation type="journal article" date="2008" name="Genome Res.">
        <title>Comparative genome analysis of Salmonella enteritidis PT4 and Salmonella gallinarum 287/91 provides insights into evolutionary and host adaptation pathways.</title>
        <authorList>
            <person name="Thomson N.R."/>
            <person name="Clayton D.J."/>
            <person name="Windhorst D."/>
            <person name="Vernikos G."/>
            <person name="Davidson S."/>
            <person name="Churcher C."/>
            <person name="Quail M.A."/>
            <person name="Stevens M."/>
            <person name="Jones M.A."/>
            <person name="Watson M."/>
            <person name="Barron A."/>
            <person name="Layton A."/>
            <person name="Pickard D."/>
            <person name="Kingsley R.A."/>
            <person name="Bignell A."/>
            <person name="Clark L."/>
            <person name="Harris B."/>
            <person name="Ormond D."/>
            <person name="Abdellah Z."/>
            <person name="Brooks K."/>
            <person name="Cherevach I."/>
            <person name="Chillingworth T."/>
            <person name="Woodward J."/>
            <person name="Norberczak H."/>
            <person name="Lord A."/>
            <person name="Arrowsmith C."/>
            <person name="Jagels K."/>
            <person name="Moule S."/>
            <person name="Mungall K."/>
            <person name="Sanders M."/>
            <person name="Whitehead S."/>
            <person name="Chabalgoity J.A."/>
            <person name="Maskell D."/>
            <person name="Humphrey T."/>
            <person name="Roberts M."/>
            <person name="Barrow P.A."/>
            <person name="Dougan G."/>
            <person name="Parkhill J."/>
        </authorList>
    </citation>
    <scope>NUCLEOTIDE SEQUENCE [LARGE SCALE GENOMIC DNA]</scope>
    <source>
        <strain evidence="5">287/91 / NCTC 13346</strain>
    </source>
</reference>